<protein>
    <submittedName>
        <fullName evidence="2">Uncharacterized protein</fullName>
    </submittedName>
</protein>
<dbReference type="Proteomes" id="UP000233553">
    <property type="component" value="Unassembled WGS sequence"/>
</dbReference>
<dbReference type="SUPFAM" id="SSF54913">
    <property type="entry name" value="GlnB-like"/>
    <property type="match status" value="1"/>
</dbReference>
<dbReference type="Gene3D" id="3.30.70.120">
    <property type="match status" value="1"/>
</dbReference>
<dbReference type="RefSeq" id="WP_101237655.1">
    <property type="nucleotide sequence ID" value="NZ_PISJ01000026.1"/>
</dbReference>
<dbReference type="InterPro" id="IPR015867">
    <property type="entry name" value="N-reg_PII/ATP_PRibTrfase_C"/>
</dbReference>
<accession>A0A2N0W9S7</accession>
<dbReference type="EMBL" id="PISJ01000026">
    <property type="protein sequence ID" value="PKF31225.1"/>
    <property type="molecule type" value="Genomic_DNA"/>
</dbReference>
<reference evidence="2 3" key="1">
    <citation type="submission" date="2017-12" db="EMBL/GenBank/DDBJ databases">
        <title>Draft Genome sequences of multiple microbial strains isolated from spacecraft associated surfaces.</title>
        <authorList>
            <person name="Seuylemezian A."/>
            <person name="Vaishampayan P."/>
            <person name="Venkateswaran K."/>
        </authorList>
    </citation>
    <scope>NUCLEOTIDE SEQUENCE [LARGE SCALE GENOMIC DNA]</scope>
    <source>
        <strain evidence="2 3">2P01AA</strain>
    </source>
</reference>
<organism evidence="2 3">
    <name type="scientific">Acinetobacter proteolyticus</name>
    <dbReference type="NCBI Taxonomy" id="1776741"/>
    <lineage>
        <taxon>Bacteria</taxon>
        <taxon>Pseudomonadati</taxon>
        <taxon>Pseudomonadota</taxon>
        <taxon>Gammaproteobacteria</taxon>
        <taxon>Moraxellales</taxon>
        <taxon>Moraxellaceae</taxon>
        <taxon>Acinetobacter</taxon>
    </lineage>
</organism>
<dbReference type="InterPro" id="IPR011322">
    <property type="entry name" value="N-reg_PII-like_a/b"/>
</dbReference>
<evidence type="ECO:0000313" key="2">
    <source>
        <dbReference type="EMBL" id="PKF31225.1"/>
    </source>
</evidence>
<gene>
    <name evidence="2" type="ORF">CW311_20320</name>
</gene>
<comment type="similarity">
    <text evidence="1">Belongs to the UPF0166 family.</text>
</comment>
<dbReference type="Pfam" id="PF02641">
    <property type="entry name" value="DUF190"/>
    <property type="match status" value="1"/>
</dbReference>
<evidence type="ECO:0000313" key="3">
    <source>
        <dbReference type="Proteomes" id="UP000233553"/>
    </source>
</evidence>
<evidence type="ECO:0000256" key="1">
    <source>
        <dbReference type="ARBA" id="ARBA00010554"/>
    </source>
</evidence>
<dbReference type="InterPro" id="IPR003793">
    <property type="entry name" value="UPF0166"/>
</dbReference>
<name>A0A2N0W9S7_9GAMM</name>
<dbReference type="AlphaFoldDB" id="A0A2N0W9S7"/>
<sequence length="109" mass="12215">MNGFLLSFYTAQNRTYQGQPMSEWLLAVAKQMNLRGATVLAGLEGVDHRGLFHSASFFELVDRPIQIQFAVSNQQATELLDYLNDKEISLFYVKTPIEFGVVGLAKPDS</sequence>
<comment type="caution">
    <text evidence="2">The sequence shown here is derived from an EMBL/GenBank/DDBJ whole genome shotgun (WGS) entry which is preliminary data.</text>
</comment>
<proteinExistence type="inferred from homology"/>